<dbReference type="NCBIfam" id="TIGR00976">
    <property type="entry name" value="CocE_NonD"/>
    <property type="match status" value="1"/>
</dbReference>
<dbReference type="InterPro" id="IPR029058">
    <property type="entry name" value="AB_hydrolase_fold"/>
</dbReference>
<dbReference type="SMART" id="SM00939">
    <property type="entry name" value="PepX_C"/>
    <property type="match status" value="1"/>
</dbReference>
<feature type="region of interest" description="Disordered" evidence="2">
    <location>
        <begin position="408"/>
        <end position="429"/>
    </location>
</feature>
<dbReference type="Pfam" id="PF02129">
    <property type="entry name" value="Peptidase_S15"/>
    <property type="match status" value="1"/>
</dbReference>
<feature type="region of interest" description="Disordered" evidence="2">
    <location>
        <begin position="27"/>
        <end position="50"/>
    </location>
</feature>
<dbReference type="SUPFAM" id="SSF49785">
    <property type="entry name" value="Galactose-binding domain-like"/>
    <property type="match status" value="1"/>
</dbReference>
<organism evidence="5 6">
    <name type="scientific">Myceligenerans indicum</name>
    <dbReference type="NCBI Taxonomy" id="2593663"/>
    <lineage>
        <taxon>Bacteria</taxon>
        <taxon>Bacillati</taxon>
        <taxon>Actinomycetota</taxon>
        <taxon>Actinomycetes</taxon>
        <taxon>Micrococcales</taxon>
        <taxon>Promicromonosporaceae</taxon>
        <taxon>Myceligenerans</taxon>
    </lineage>
</organism>
<dbReference type="GO" id="GO:0016787">
    <property type="term" value="F:hydrolase activity"/>
    <property type="evidence" value="ECO:0007669"/>
    <property type="project" value="UniProtKB-KW"/>
</dbReference>
<dbReference type="RefSeq" id="WP_201847997.1">
    <property type="nucleotide sequence ID" value="NZ_JABBYC010000023.1"/>
</dbReference>
<protein>
    <submittedName>
        <fullName evidence="5">CocE/NonD family hydrolase</fullName>
    </submittedName>
</protein>
<feature type="chain" id="PRO_5046935902" evidence="3">
    <location>
        <begin position="25"/>
        <end position="621"/>
    </location>
</feature>
<evidence type="ECO:0000256" key="1">
    <source>
        <dbReference type="ARBA" id="ARBA00022801"/>
    </source>
</evidence>
<reference evidence="5 6" key="1">
    <citation type="journal article" date="2021" name="Arch. Microbiol.">
        <title>Myceligenerans indicum sp. nov., an actinobacterium isolated from mangrove sediment of Sundarbans, India.</title>
        <authorList>
            <person name="Asha K."/>
            <person name="Bhadury P."/>
        </authorList>
    </citation>
    <scope>NUCLEOTIDE SEQUENCE [LARGE SCALE GENOMIC DNA]</scope>
    <source>
        <strain evidence="5 6">I2</strain>
    </source>
</reference>
<evidence type="ECO:0000313" key="5">
    <source>
        <dbReference type="EMBL" id="MBL0887206.1"/>
    </source>
</evidence>
<gene>
    <name evidence="5" type="ORF">HGK34_13125</name>
</gene>
<dbReference type="Gene3D" id="2.60.120.260">
    <property type="entry name" value="Galactose-binding domain-like"/>
    <property type="match status" value="1"/>
</dbReference>
<dbReference type="Proteomes" id="UP000675409">
    <property type="component" value="Unassembled WGS sequence"/>
</dbReference>
<comment type="caution">
    <text evidence="5">The sequence shown here is derived from an EMBL/GenBank/DDBJ whole genome shotgun (WGS) entry which is preliminary data.</text>
</comment>
<dbReference type="InterPro" id="IPR005674">
    <property type="entry name" value="CocE/Ser_esterase"/>
</dbReference>
<dbReference type="Gene3D" id="3.40.50.1820">
    <property type="entry name" value="alpha/beta hydrolase"/>
    <property type="match status" value="2"/>
</dbReference>
<evidence type="ECO:0000313" key="6">
    <source>
        <dbReference type="Proteomes" id="UP000675409"/>
    </source>
</evidence>
<evidence type="ECO:0000259" key="4">
    <source>
        <dbReference type="SMART" id="SM00939"/>
    </source>
</evidence>
<name>A0ABS1LLW5_9MICO</name>
<evidence type="ECO:0000256" key="3">
    <source>
        <dbReference type="SAM" id="SignalP"/>
    </source>
</evidence>
<sequence>MRVPKLAAAAAGVMIGTTAFVAPAAAGPAGPAGPGPAMSPDEAPVTHDENPRVPEGAVWTQHYFPSTDGVELHADVLRPAGLREDEPTPVILAVGPYFAHAGQVGDDGFDVAGPSERFDDFLDGADVFAEGYTWVMVDLRGFGGSTGCLDWVGPGEQADVGAAIEWSAAQPWSNGKVGMYGKSYDAVTGLVGNNLRLPELRAVVAQEPVWDMYNYLYSNGVPRPNAQGTPQAYNGIATLDPMSDDDARYRANARYEDSHPECLADNLENNQDPDPASDYWAARDLAALAAGSDTPLFVTQGFVEPNTKPEDIQQYLDNHGGPQRGWLGQWDHVRGNDTVSDGRLAMGREGWFDEVMRFYDEYLKDVGPTVPDPAYAIEDSTGSWRTQPSWPVSDRTVRAALPDGVFVDDGGWRGGSSPTATSSAERDPARDVGRWDMENAPPAIGLTSADENAARLGAERGPGRGGKTRPASAYVVWSSPVDGPTRVTGTPSVGLTASAPGNVMVRLFDVAPSGDAVMFDENVALLDGPGRVSFDLKSTDWTLGAGHSVAVQVGSIVDGGWWATPSGETVTVSDAVLELELADPAGDIPTAGAASPYLETYLRGHSITFDEIGGPDFDLGL</sequence>
<keyword evidence="3" id="KW-0732">Signal</keyword>
<dbReference type="EMBL" id="JABBYC010000023">
    <property type="protein sequence ID" value="MBL0887206.1"/>
    <property type="molecule type" value="Genomic_DNA"/>
</dbReference>
<accession>A0ABS1LLW5</accession>
<dbReference type="InterPro" id="IPR000383">
    <property type="entry name" value="Xaa-Pro-like_dom"/>
</dbReference>
<feature type="domain" description="Xaa-Pro dipeptidyl-peptidase C-terminal" evidence="4">
    <location>
        <begin position="356"/>
        <end position="587"/>
    </location>
</feature>
<dbReference type="InterPro" id="IPR008979">
    <property type="entry name" value="Galactose-bd-like_sf"/>
</dbReference>
<keyword evidence="6" id="KW-1185">Reference proteome</keyword>
<keyword evidence="1 5" id="KW-0378">Hydrolase</keyword>
<feature type="signal peptide" evidence="3">
    <location>
        <begin position="1"/>
        <end position="24"/>
    </location>
</feature>
<evidence type="ECO:0000256" key="2">
    <source>
        <dbReference type="SAM" id="MobiDB-lite"/>
    </source>
</evidence>
<dbReference type="InterPro" id="IPR013736">
    <property type="entry name" value="Xaa-Pro_dipept_C"/>
</dbReference>
<proteinExistence type="predicted"/>
<dbReference type="SUPFAM" id="SSF53474">
    <property type="entry name" value="alpha/beta-Hydrolases"/>
    <property type="match status" value="1"/>
</dbReference>